<name>A0A2T0T4U1_9PSEU</name>
<evidence type="ECO:0000256" key="3">
    <source>
        <dbReference type="ARBA" id="ARBA00022679"/>
    </source>
</evidence>
<protein>
    <submittedName>
        <fullName evidence="6">MGT family glycosyltransferase</fullName>
    </submittedName>
</protein>
<evidence type="ECO:0000256" key="2">
    <source>
        <dbReference type="ARBA" id="ARBA00022676"/>
    </source>
</evidence>
<dbReference type="FunFam" id="3.40.50.2000:FF:000072">
    <property type="entry name" value="Glycosyl transferase"/>
    <property type="match status" value="1"/>
</dbReference>
<dbReference type="InterPro" id="IPR048284">
    <property type="entry name" value="EryCIII-like_N"/>
</dbReference>
<keyword evidence="3 6" id="KW-0808">Transferase</keyword>
<dbReference type="GO" id="GO:0008194">
    <property type="term" value="F:UDP-glycosyltransferase activity"/>
    <property type="evidence" value="ECO:0007669"/>
    <property type="project" value="InterPro"/>
</dbReference>
<dbReference type="CDD" id="cd03784">
    <property type="entry name" value="GT1_Gtf-like"/>
    <property type="match status" value="1"/>
</dbReference>
<dbReference type="InterPro" id="IPR002213">
    <property type="entry name" value="UDP_glucos_trans"/>
</dbReference>
<dbReference type="GO" id="GO:0017000">
    <property type="term" value="P:antibiotic biosynthetic process"/>
    <property type="evidence" value="ECO:0007669"/>
    <property type="project" value="UniProtKB-ARBA"/>
</dbReference>
<dbReference type="InterPro" id="IPR010610">
    <property type="entry name" value="EryCIII-like_C"/>
</dbReference>
<dbReference type="OrthoDB" id="6620093at2"/>
<accession>A0A2T0T4U1</accession>
<organism evidence="6 7">
    <name type="scientific">Umezawaea tangerina</name>
    <dbReference type="NCBI Taxonomy" id="84725"/>
    <lineage>
        <taxon>Bacteria</taxon>
        <taxon>Bacillati</taxon>
        <taxon>Actinomycetota</taxon>
        <taxon>Actinomycetes</taxon>
        <taxon>Pseudonocardiales</taxon>
        <taxon>Pseudonocardiaceae</taxon>
        <taxon>Umezawaea</taxon>
    </lineage>
</organism>
<evidence type="ECO:0000259" key="4">
    <source>
        <dbReference type="Pfam" id="PF06722"/>
    </source>
</evidence>
<dbReference type="Gene3D" id="3.40.50.2000">
    <property type="entry name" value="Glycogen Phosphorylase B"/>
    <property type="match status" value="2"/>
</dbReference>
<feature type="domain" description="Erythromycin biosynthesis protein CIII-like C-terminal" evidence="4">
    <location>
        <begin position="234"/>
        <end position="353"/>
    </location>
</feature>
<keyword evidence="7" id="KW-1185">Reference proteome</keyword>
<evidence type="ECO:0000313" key="6">
    <source>
        <dbReference type="EMBL" id="PRY40688.1"/>
    </source>
</evidence>
<dbReference type="InterPro" id="IPR050426">
    <property type="entry name" value="Glycosyltransferase_28"/>
</dbReference>
<comment type="similarity">
    <text evidence="1">Belongs to the glycosyltransferase 28 family.</text>
</comment>
<evidence type="ECO:0000313" key="7">
    <source>
        <dbReference type="Proteomes" id="UP000239494"/>
    </source>
</evidence>
<dbReference type="Proteomes" id="UP000239494">
    <property type="component" value="Unassembled WGS sequence"/>
</dbReference>
<sequence length="362" mass="38270">MRILLATTSGAGHFGPLLPFGAAFRALGHDVRVAAPRSFSAAVVRAGYPYLPCDDVPADEIAAVYEGAESKSAAEQNLMAARVFTDLAPRAILPGMLAAFADWRPDLLVREFGELGSFIAAEVNAVPQIQVLVGLRRFHDLMKPVVSTHLSPLAEAHGVPVDRLWTLPTASLVPASFDEPGPDVIHRFRADTPSPVPSTQDTPLVYASFGTVSGSIPFARDAFTATVRTLSTLPIRVLVTIGDEGDPADWAWVPDNVRVEKWLPQHEALRGASAQVCHGGMGSVLGALTAGVPTVVLPQFADHPDNAERLAATGAGLRVDTPDTLLDAVCRVLDDPSFRTAAHRVATEIAALPPAGNALDLV</sequence>
<dbReference type="Pfam" id="PF21036">
    <property type="entry name" value="EryCIII-like_N"/>
    <property type="match status" value="1"/>
</dbReference>
<feature type="domain" description="Erythromycin biosynthesis protein CIII-like N-terminal" evidence="5">
    <location>
        <begin position="23"/>
        <end position="136"/>
    </location>
</feature>
<gene>
    <name evidence="6" type="ORF">CLV43_106429</name>
</gene>
<dbReference type="RefSeq" id="WP_106189203.1">
    <property type="nucleotide sequence ID" value="NZ_PVTF01000006.1"/>
</dbReference>
<reference evidence="6 7" key="1">
    <citation type="submission" date="2018-03" db="EMBL/GenBank/DDBJ databases">
        <title>Genomic Encyclopedia of Archaeal and Bacterial Type Strains, Phase II (KMG-II): from individual species to whole genera.</title>
        <authorList>
            <person name="Goeker M."/>
        </authorList>
    </citation>
    <scope>NUCLEOTIDE SEQUENCE [LARGE SCALE GENOMIC DNA]</scope>
    <source>
        <strain evidence="6 7">DSM 44720</strain>
    </source>
</reference>
<dbReference type="SUPFAM" id="SSF53756">
    <property type="entry name" value="UDP-Glycosyltransferase/glycogen phosphorylase"/>
    <property type="match status" value="1"/>
</dbReference>
<dbReference type="PANTHER" id="PTHR48050:SF13">
    <property type="entry name" value="STEROL 3-BETA-GLUCOSYLTRANSFERASE UGT80A2"/>
    <property type="match status" value="1"/>
</dbReference>
<evidence type="ECO:0000259" key="5">
    <source>
        <dbReference type="Pfam" id="PF21036"/>
    </source>
</evidence>
<keyword evidence="2" id="KW-0328">Glycosyltransferase</keyword>
<proteinExistence type="inferred from homology"/>
<dbReference type="PANTHER" id="PTHR48050">
    <property type="entry name" value="STEROL 3-BETA-GLUCOSYLTRANSFERASE"/>
    <property type="match status" value="1"/>
</dbReference>
<dbReference type="Pfam" id="PF06722">
    <property type="entry name" value="EryCIII-like_C"/>
    <property type="match status" value="1"/>
</dbReference>
<dbReference type="EMBL" id="PVTF01000006">
    <property type="protein sequence ID" value="PRY40688.1"/>
    <property type="molecule type" value="Genomic_DNA"/>
</dbReference>
<dbReference type="AlphaFoldDB" id="A0A2T0T4U1"/>
<comment type="caution">
    <text evidence="6">The sequence shown here is derived from an EMBL/GenBank/DDBJ whole genome shotgun (WGS) entry which is preliminary data.</text>
</comment>
<evidence type="ECO:0000256" key="1">
    <source>
        <dbReference type="ARBA" id="ARBA00006962"/>
    </source>
</evidence>
<dbReference type="GO" id="GO:0016758">
    <property type="term" value="F:hexosyltransferase activity"/>
    <property type="evidence" value="ECO:0007669"/>
    <property type="project" value="UniProtKB-ARBA"/>
</dbReference>